<dbReference type="Pfam" id="PF04313">
    <property type="entry name" value="HSDR_N"/>
    <property type="match status" value="1"/>
</dbReference>
<dbReference type="InterPro" id="IPR007409">
    <property type="entry name" value="Restrct_endonuc_type1_HsdR_N"/>
</dbReference>
<feature type="domain" description="Helicase ATP-binding" evidence="1">
    <location>
        <begin position="300"/>
        <end position="520"/>
    </location>
</feature>
<evidence type="ECO:0000313" key="3">
    <source>
        <dbReference type="Proteomes" id="UP001596472"/>
    </source>
</evidence>
<reference evidence="3" key="1">
    <citation type="journal article" date="2019" name="Int. J. Syst. Evol. Microbiol.">
        <title>The Global Catalogue of Microorganisms (GCM) 10K type strain sequencing project: providing services to taxonomists for standard genome sequencing and annotation.</title>
        <authorList>
            <consortium name="The Broad Institute Genomics Platform"/>
            <consortium name="The Broad Institute Genome Sequencing Center for Infectious Disease"/>
            <person name="Wu L."/>
            <person name="Ma J."/>
        </authorList>
    </citation>
    <scope>NUCLEOTIDE SEQUENCE [LARGE SCALE GENOMIC DNA]</scope>
    <source>
        <strain evidence="3">CGMCC 4.1467</strain>
    </source>
</reference>
<dbReference type="EMBL" id="JBHTBS010000001">
    <property type="protein sequence ID" value="MFC7336134.1"/>
    <property type="molecule type" value="Genomic_DNA"/>
</dbReference>
<dbReference type="RefSeq" id="WP_379708946.1">
    <property type="nucleotide sequence ID" value="NZ_JBHTBS010000001.1"/>
</dbReference>
<accession>A0ABW2L1C5</accession>
<keyword evidence="2" id="KW-0255">Endonuclease</keyword>
<proteinExistence type="predicted"/>
<dbReference type="InterPro" id="IPR055180">
    <property type="entry name" value="HsdR_RecA-like_helicase_dom_2"/>
</dbReference>
<keyword evidence="3" id="KW-1185">Reference proteome</keyword>
<gene>
    <name evidence="2" type="ORF">ACFQY0_03005</name>
</gene>
<keyword evidence="2" id="KW-0540">Nuclease</keyword>
<evidence type="ECO:0000313" key="2">
    <source>
        <dbReference type="EMBL" id="MFC7336134.1"/>
    </source>
</evidence>
<evidence type="ECO:0000259" key="1">
    <source>
        <dbReference type="PROSITE" id="PS51192"/>
    </source>
</evidence>
<dbReference type="SUPFAM" id="SSF52540">
    <property type="entry name" value="P-loop containing nucleoside triphosphate hydrolases"/>
    <property type="match status" value="1"/>
</dbReference>
<dbReference type="GO" id="GO:0009035">
    <property type="term" value="F:type I site-specific deoxyribonuclease activity"/>
    <property type="evidence" value="ECO:0007669"/>
    <property type="project" value="UniProtKB-EC"/>
</dbReference>
<dbReference type="EC" id="3.1.21.3" evidence="2"/>
<dbReference type="Pfam" id="PF18766">
    <property type="entry name" value="SWI2_SNF2"/>
    <property type="match status" value="1"/>
</dbReference>
<sequence length="1038" mass="117662">MSQTTETAFESYVEEILLTKGGWKPGTNAEWDKERALFPAQVFAFIQETQPKLWAEMEKLHGNGLEGLLITTLAKELDSKGSLHVLRHGFKFYGKTFRAAIFRPAHGANFEVLEQYGKNRLTVTRQVPCHPGDNRTLDMLLAVNGLPVASIELKNPGTGQNWRHAVKQYQQDRNPNAPLFGFKKRALVHFAVDPDEVHMTTRLAGEKTFFLPFNRGSHPGKIQCGAGNPLHPSGYRTGYFWEDVLQFDSFLDILGHFIFLEKREEKVEDGHGGHRLVLKETMIFPRYHQLDAVRKLVATARLEGPGGNYLIQHSAGSGKTNSISWLSHRLASLHDVDDAKVFDCVVVITDRQVLDRQLQDAIYQIEHAQGVVKAIDQDSKQLANALIDGTKIVITTLQKFPFVLRGLLHAAGAERVDNPTEEEIAQAEAWEAEIAKRRYAIIVDEAHSSQTGETARELKAILGSSGKENSEEEPDWEDRLNQIMESRGRQKNLSFFAFTATPKGKTLELFGRPDGGGLPEAFHLYSMRQAIEEKFILDVVKRYTTYSTYYRLVKAVEDDPDLPKKKAARALAKFMSLHPHNIEQKTEVMVEHFRHKVRGHLGGRAKAMVVTSSRLHAVRYKQAFDAYFAEHGISDMRSLVAFSGTVKDPDSGLEFTEPKMNLDCVTGDPISEKQLPARFASPDYQVLLVANKYQTGFDQPLLCAMYVDKRLDGVQAVQTLSRLNRMTSGKEDPFVLDFVNDAEDIYKAFKPYYDATSLQEGSDPHQLEGLKHELDAAQIYHDSEVEAFAKVFYKPVAKQTARDHASMQLHLQPAVDRYKAMEAEEQRAEFRGKLQGYVNLYSFLSQIMPYVDPALEMLYSYGRFLLPHLPLDRDTDQVKLGDEIGLQYYRLQRIYSGEIALKEGEAEGVKSPTDVGTGKAKEEKAPLSEIIKVLNDRFGTEFTDEDKFFFEQIQEKAKNSEKVVKLRQANPFDKFQLGLRQMIEDLMIQRMSDNDKIVTRYMDDKEFGDAAFGVLSKAIYEAIPEESVDHEKYNRADH</sequence>
<dbReference type="Pfam" id="PF22679">
    <property type="entry name" value="T1R_D3-like"/>
    <property type="match status" value="1"/>
</dbReference>
<dbReference type="Gene3D" id="3.90.1570.50">
    <property type="match status" value="1"/>
</dbReference>
<dbReference type="PANTHER" id="PTHR42927:SF1">
    <property type="entry name" value="HELICASE SUPERFAMILY 1 AND 2 DOMAIN-CONTAINING PROTEIN"/>
    <property type="match status" value="1"/>
</dbReference>
<organism evidence="2 3">
    <name type="scientific">Haloferula chungangensis</name>
    <dbReference type="NCBI Taxonomy" id="1048331"/>
    <lineage>
        <taxon>Bacteria</taxon>
        <taxon>Pseudomonadati</taxon>
        <taxon>Verrucomicrobiota</taxon>
        <taxon>Verrucomicrobiia</taxon>
        <taxon>Verrucomicrobiales</taxon>
        <taxon>Verrucomicrobiaceae</taxon>
        <taxon>Haloferula</taxon>
    </lineage>
</organism>
<dbReference type="InterPro" id="IPR014001">
    <property type="entry name" value="Helicase_ATP-bd"/>
</dbReference>
<dbReference type="Proteomes" id="UP001596472">
    <property type="component" value="Unassembled WGS sequence"/>
</dbReference>
<name>A0ABW2L1C5_9BACT</name>
<protein>
    <submittedName>
        <fullName evidence="2">Type I restriction endonuclease subunit R</fullName>
        <ecNumber evidence="2">3.1.21.3</ecNumber>
    </submittedName>
</protein>
<comment type="caution">
    <text evidence="2">The sequence shown here is derived from an EMBL/GenBank/DDBJ whole genome shotgun (WGS) entry which is preliminary data.</text>
</comment>
<dbReference type="PANTHER" id="PTHR42927">
    <property type="entry name" value="HELICASE SUPERFAMILY 1 AND 2 DOMAIN-CONTAINING PROTEIN"/>
    <property type="match status" value="1"/>
</dbReference>
<dbReference type="PROSITE" id="PS51192">
    <property type="entry name" value="HELICASE_ATP_BIND_1"/>
    <property type="match status" value="1"/>
</dbReference>
<dbReference type="InterPro" id="IPR040980">
    <property type="entry name" value="SWI2_SNF2"/>
</dbReference>
<dbReference type="InterPro" id="IPR027417">
    <property type="entry name" value="P-loop_NTPase"/>
</dbReference>
<dbReference type="Gene3D" id="3.40.50.300">
    <property type="entry name" value="P-loop containing nucleotide triphosphate hydrolases"/>
    <property type="match status" value="3"/>
</dbReference>
<dbReference type="SMART" id="SM00487">
    <property type="entry name" value="DEXDc"/>
    <property type="match status" value="1"/>
</dbReference>
<keyword evidence="2" id="KW-0378">Hydrolase</keyword>